<organism evidence="2 3">
    <name type="scientific">Mucuna pruriens</name>
    <name type="common">Velvet bean</name>
    <name type="synonym">Dolichos pruriens</name>
    <dbReference type="NCBI Taxonomy" id="157652"/>
    <lineage>
        <taxon>Eukaryota</taxon>
        <taxon>Viridiplantae</taxon>
        <taxon>Streptophyta</taxon>
        <taxon>Embryophyta</taxon>
        <taxon>Tracheophyta</taxon>
        <taxon>Spermatophyta</taxon>
        <taxon>Magnoliopsida</taxon>
        <taxon>eudicotyledons</taxon>
        <taxon>Gunneridae</taxon>
        <taxon>Pentapetalae</taxon>
        <taxon>rosids</taxon>
        <taxon>fabids</taxon>
        <taxon>Fabales</taxon>
        <taxon>Fabaceae</taxon>
        <taxon>Papilionoideae</taxon>
        <taxon>50 kb inversion clade</taxon>
        <taxon>NPAAA clade</taxon>
        <taxon>indigoferoid/millettioid clade</taxon>
        <taxon>Phaseoleae</taxon>
        <taxon>Mucuna</taxon>
    </lineage>
</organism>
<feature type="compositionally biased region" description="Basic and acidic residues" evidence="1">
    <location>
        <begin position="100"/>
        <end position="113"/>
    </location>
</feature>
<protein>
    <submittedName>
        <fullName evidence="2">Uncharacterized protein</fullName>
    </submittedName>
</protein>
<evidence type="ECO:0000313" key="2">
    <source>
        <dbReference type="EMBL" id="RDY02613.1"/>
    </source>
</evidence>
<dbReference type="OrthoDB" id="1422241at2759"/>
<proteinExistence type="predicted"/>
<accession>A0A371HII3</accession>
<name>A0A371HII3_MUCPR</name>
<comment type="caution">
    <text evidence="2">The sequence shown here is derived from an EMBL/GenBank/DDBJ whole genome shotgun (WGS) entry which is preliminary data.</text>
</comment>
<keyword evidence="3" id="KW-1185">Reference proteome</keyword>
<dbReference type="EMBL" id="QJKJ01002498">
    <property type="protein sequence ID" value="RDY02613.1"/>
    <property type="molecule type" value="Genomic_DNA"/>
</dbReference>
<evidence type="ECO:0000256" key="1">
    <source>
        <dbReference type="SAM" id="MobiDB-lite"/>
    </source>
</evidence>
<sequence>MSTLQSILVELTPQADSASESYSDANFKADADFIANIDSYPNADFKPDADSRCRFPFVRVHPSTKDQFHSGNSKHDRDPEPSKYRDKASSKCPTPEPTCGEDKSEEPEHKENLDRTLKELATLDVLELAWSYELKSGLIHLLPEFHGLAGEDPHKHLMEFHVICSMMRPKGLAIPIASSFSHLGRYEAHVSGEVLPDVQNYDHLEGDIWDQVILERNPA</sequence>
<evidence type="ECO:0000313" key="3">
    <source>
        <dbReference type="Proteomes" id="UP000257109"/>
    </source>
</evidence>
<dbReference type="AlphaFoldDB" id="A0A371HII3"/>
<reference evidence="2" key="1">
    <citation type="submission" date="2018-05" db="EMBL/GenBank/DDBJ databases">
        <title>Draft genome of Mucuna pruriens seed.</title>
        <authorList>
            <person name="Nnadi N.E."/>
            <person name="Vos R."/>
            <person name="Hasami M.H."/>
            <person name="Devisetty U.K."/>
            <person name="Aguiy J.C."/>
        </authorList>
    </citation>
    <scope>NUCLEOTIDE SEQUENCE [LARGE SCALE GENOMIC DNA]</scope>
    <source>
        <strain evidence="2">JCA_2017</strain>
    </source>
</reference>
<gene>
    <name evidence="2" type="ORF">CR513_13902</name>
</gene>
<dbReference type="Proteomes" id="UP000257109">
    <property type="component" value="Unassembled WGS sequence"/>
</dbReference>
<feature type="non-terminal residue" evidence="2">
    <location>
        <position position="1"/>
    </location>
</feature>
<feature type="region of interest" description="Disordered" evidence="1">
    <location>
        <begin position="63"/>
        <end position="113"/>
    </location>
</feature>
<feature type="compositionally biased region" description="Basic and acidic residues" evidence="1">
    <location>
        <begin position="63"/>
        <end position="89"/>
    </location>
</feature>